<dbReference type="InterPro" id="IPR001261">
    <property type="entry name" value="ArgE/DapE_CS"/>
</dbReference>
<evidence type="ECO:0000259" key="16">
    <source>
        <dbReference type="Pfam" id="PF07687"/>
    </source>
</evidence>
<dbReference type="InterPro" id="IPR005941">
    <property type="entry name" value="DapE_proteobac"/>
</dbReference>
<dbReference type="OrthoDB" id="9809784at2"/>
<keyword evidence="6 15" id="KW-0028">Amino-acid biosynthesis</keyword>
<keyword evidence="12 15" id="KW-0170">Cobalt</keyword>
<keyword evidence="7 15" id="KW-0479">Metal-binding</keyword>
<evidence type="ECO:0000256" key="4">
    <source>
        <dbReference type="ARBA" id="ARBA00011921"/>
    </source>
</evidence>
<protein>
    <recommendedName>
        <fullName evidence="5 15">Succinyl-diaminopimelate desuccinylase</fullName>
        <shortName evidence="15">SDAP desuccinylase</shortName>
        <ecNumber evidence="4 15">3.5.1.18</ecNumber>
    </recommendedName>
    <alternativeName>
        <fullName evidence="13 15">N-succinyl-LL-2,6-diaminoheptanedioate amidohydrolase</fullName>
    </alternativeName>
</protein>
<dbReference type="GO" id="GO:0050897">
    <property type="term" value="F:cobalt ion binding"/>
    <property type="evidence" value="ECO:0007669"/>
    <property type="project" value="UniProtKB-UniRule"/>
</dbReference>
<feature type="binding site" evidence="15">
    <location>
        <position position="71"/>
    </location>
    <ligand>
        <name>Zn(2+)</name>
        <dbReference type="ChEBI" id="CHEBI:29105"/>
        <label>1</label>
    </ligand>
</feature>
<evidence type="ECO:0000256" key="15">
    <source>
        <dbReference type="HAMAP-Rule" id="MF_01690"/>
    </source>
</evidence>
<proteinExistence type="inferred from homology"/>
<keyword evidence="10 15" id="KW-0220">Diaminopimelate biosynthesis</keyword>
<comment type="cofactor">
    <cofactor evidence="15">
        <name>Zn(2+)</name>
        <dbReference type="ChEBI" id="CHEBI:29105"/>
    </cofactor>
    <cofactor evidence="15">
        <name>Co(2+)</name>
        <dbReference type="ChEBI" id="CHEBI:48828"/>
    </cofactor>
    <text evidence="15">Binds 2 Zn(2+) or Co(2+) ions per subunit.</text>
</comment>
<dbReference type="PANTHER" id="PTHR43808">
    <property type="entry name" value="ACETYLORNITHINE DEACETYLASE"/>
    <property type="match status" value="1"/>
</dbReference>
<evidence type="ECO:0000256" key="7">
    <source>
        <dbReference type="ARBA" id="ARBA00022723"/>
    </source>
</evidence>
<evidence type="ECO:0000256" key="9">
    <source>
        <dbReference type="ARBA" id="ARBA00022833"/>
    </source>
</evidence>
<dbReference type="GO" id="GO:0008777">
    <property type="term" value="F:acetylornithine deacetylase activity"/>
    <property type="evidence" value="ECO:0007669"/>
    <property type="project" value="TreeGrafter"/>
</dbReference>
<dbReference type="UniPathway" id="UPA00034">
    <property type="reaction ID" value="UER00021"/>
</dbReference>
<dbReference type="PANTHER" id="PTHR43808:SF31">
    <property type="entry name" value="N-ACETYL-L-CITRULLINE DEACETYLASE"/>
    <property type="match status" value="1"/>
</dbReference>
<feature type="binding site" evidence="15">
    <location>
        <position position="104"/>
    </location>
    <ligand>
        <name>Zn(2+)</name>
        <dbReference type="ChEBI" id="CHEBI:29105"/>
        <label>1</label>
    </ligand>
</feature>
<evidence type="ECO:0000256" key="3">
    <source>
        <dbReference type="ARBA" id="ARBA00011738"/>
    </source>
</evidence>
<comment type="catalytic activity">
    <reaction evidence="14 15">
        <text>N-succinyl-(2S,6S)-2,6-diaminopimelate + H2O = (2S,6S)-2,6-diaminopimelate + succinate</text>
        <dbReference type="Rhea" id="RHEA:22608"/>
        <dbReference type="ChEBI" id="CHEBI:15377"/>
        <dbReference type="ChEBI" id="CHEBI:30031"/>
        <dbReference type="ChEBI" id="CHEBI:57609"/>
        <dbReference type="ChEBI" id="CHEBI:58087"/>
        <dbReference type="EC" id="3.5.1.18"/>
    </reaction>
</comment>
<evidence type="ECO:0000313" key="18">
    <source>
        <dbReference type="Proteomes" id="UP000267077"/>
    </source>
</evidence>
<dbReference type="AlphaFoldDB" id="A0A432LUM2"/>
<feature type="active site" description="Proton acceptor" evidence="15">
    <location>
        <position position="138"/>
    </location>
</feature>
<dbReference type="GO" id="GO:0006526">
    <property type="term" value="P:L-arginine biosynthetic process"/>
    <property type="evidence" value="ECO:0007669"/>
    <property type="project" value="TreeGrafter"/>
</dbReference>
<evidence type="ECO:0000256" key="2">
    <source>
        <dbReference type="ARBA" id="ARBA00006746"/>
    </source>
</evidence>
<evidence type="ECO:0000313" key="17">
    <source>
        <dbReference type="EMBL" id="RUL65007.1"/>
    </source>
</evidence>
<sequence>MSDVLDLATDLIRRRSVTPQDAGCLPLIGERLTRMGFRVEHLLYGEVLNLWATHGANNAPGQGPLLAFLGHTDVVPSGPEESWNSPPFEPTIRDGHLYGRGAADMKGSVAAMVVALERFVTAHPGHPGRVGLLLTSDEEGPTNLDGVRRVVEYFHQIGECINWCVVGEPSAKERLGDLIRVGRRGSLSGTLAVHGVQGHVAYPEKALNPIHAFAPALTALTTEKWDAGNADFPPTSFQVSNIHSGTGANNVIPGSLKALINFRYSTASTADALRKRTEAILADNGVDYSLEWNLSGEAFLTPPGGHLREVVVSVCRDLCGVEPEQSTGGGTSDGRFIAPMGAEVIELGPVNATIHKVDECVAVKDLERLPDLYQAICECMLLK</sequence>
<reference evidence="17 18" key="1">
    <citation type="submission" date="2018-12" db="EMBL/GenBank/DDBJ databases">
        <title>Dyella dinghuensis sp. nov. DHOA06 and Dyella choica sp. nov. 4M-K27, isolated from forest soil.</title>
        <authorList>
            <person name="Qiu L.-H."/>
            <person name="Gao Z.-H."/>
        </authorList>
    </citation>
    <scope>NUCLEOTIDE SEQUENCE [LARGE SCALE GENOMIC DNA]</scope>
    <source>
        <strain evidence="17 18">DHOA06</strain>
    </source>
</reference>
<dbReference type="EMBL" id="RYZR01000004">
    <property type="protein sequence ID" value="RUL65007.1"/>
    <property type="molecule type" value="Genomic_DNA"/>
</dbReference>
<evidence type="ECO:0000256" key="1">
    <source>
        <dbReference type="ARBA" id="ARBA00005130"/>
    </source>
</evidence>
<accession>A0A432LUM2</accession>
<evidence type="ECO:0000256" key="11">
    <source>
        <dbReference type="ARBA" id="ARBA00023154"/>
    </source>
</evidence>
<dbReference type="NCBIfam" id="NF009557">
    <property type="entry name" value="PRK13009.1"/>
    <property type="match status" value="1"/>
</dbReference>
<gene>
    <name evidence="15 17" type="primary">dapE</name>
    <name evidence="17" type="ORF">EKH79_07055</name>
</gene>
<dbReference type="GO" id="GO:0008270">
    <property type="term" value="F:zinc ion binding"/>
    <property type="evidence" value="ECO:0007669"/>
    <property type="project" value="UniProtKB-UniRule"/>
</dbReference>
<evidence type="ECO:0000256" key="5">
    <source>
        <dbReference type="ARBA" id="ARBA00022391"/>
    </source>
</evidence>
<dbReference type="PROSITE" id="PS00758">
    <property type="entry name" value="ARGE_DAPE_CPG2_1"/>
    <property type="match status" value="1"/>
</dbReference>
<name>A0A432LUM2_9GAMM</name>
<dbReference type="Pfam" id="PF01546">
    <property type="entry name" value="Peptidase_M20"/>
    <property type="match status" value="1"/>
</dbReference>
<keyword evidence="18" id="KW-1185">Reference proteome</keyword>
<comment type="pathway">
    <text evidence="1 15">Amino-acid biosynthesis; L-lysine biosynthesis via DAP pathway; LL-2,6-diaminopimelate from (S)-tetrahydrodipicolinate (succinylase route): step 3/3.</text>
</comment>
<feature type="binding site" evidence="15">
    <location>
        <position position="104"/>
    </location>
    <ligand>
        <name>Zn(2+)</name>
        <dbReference type="ChEBI" id="CHEBI:29105"/>
        <label>2</label>
    </ligand>
</feature>
<dbReference type="Proteomes" id="UP000267077">
    <property type="component" value="Unassembled WGS sequence"/>
</dbReference>
<dbReference type="GO" id="GO:0009014">
    <property type="term" value="F:succinyl-diaminopimelate desuccinylase activity"/>
    <property type="evidence" value="ECO:0007669"/>
    <property type="project" value="UniProtKB-UniRule"/>
</dbReference>
<dbReference type="InterPro" id="IPR002933">
    <property type="entry name" value="Peptidase_M20"/>
</dbReference>
<dbReference type="HAMAP" id="MF_01690">
    <property type="entry name" value="DapE"/>
    <property type="match status" value="1"/>
</dbReference>
<comment type="subunit">
    <text evidence="3 15">Homodimer.</text>
</comment>
<dbReference type="EC" id="3.5.1.18" evidence="4 15"/>
<comment type="similarity">
    <text evidence="2 15">Belongs to the peptidase M20A family. DapE subfamily.</text>
</comment>
<dbReference type="InterPro" id="IPR036264">
    <property type="entry name" value="Bact_exopeptidase_dim_dom"/>
</dbReference>
<feature type="domain" description="Peptidase M20 dimerisation" evidence="16">
    <location>
        <begin position="181"/>
        <end position="287"/>
    </location>
</feature>
<keyword evidence="11 15" id="KW-0457">Lysine biosynthesis</keyword>
<dbReference type="Pfam" id="PF07687">
    <property type="entry name" value="M20_dimer"/>
    <property type="match status" value="1"/>
</dbReference>
<dbReference type="SUPFAM" id="SSF55031">
    <property type="entry name" value="Bacterial exopeptidase dimerisation domain"/>
    <property type="match status" value="1"/>
</dbReference>
<dbReference type="CDD" id="cd03891">
    <property type="entry name" value="M20_DapE_proteobac"/>
    <property type="match status" value="1"/>
</dbReference>
<dbReference type="NCBIfam" id="TIGR01246">
    <property type="entry name" value="dapE_proteo"/>
    <property type="match status" value="1"/>
</dbReference>
<dbReference type="InterPro" id="IPR050072">
    <property type="entry name" value="Peptidase_M20A"/>
</dbReference>
<feature type="binding site" evidence="15">
    <location>
        <position position="139"/>
    </location>
    <ligand>
        <name>Zn(2+)</name>
        <dbReference type="ChEBI" id="CHEBI:29105"/>
        <label>2</label>
    </ligand>
</feature>
<evidence type="ECO:0000256" key="12">
    <source>
        <dbReference type="ARBA" id="ARBA00023285"/>
    </source>
</evidence>
<dbReference type="InterPro" id="IPR011650">
    <property type="entry name" value="Peptidase_M20_dimer"/>
</dbReference>
<dbReference type="Gene3D" id="3.40.630.10">
    <property type="entry name" value="Zn peptidases"/>
    <property type="match status" value="2"/>
</dbReference>
<keyword evidence="9 15" id="KW-0862">Zinc</keyword>
<comment type="function">
    <text evidence="15">Catalyzes the hydrolysis of N-succinyl-L,L-diaminopimelic acid (SDAP), forming succinate and LL-2,6-diaminopimelate (DAP), an intermediate involved in the bacterial biosynthesis of lysine and meso-diaminopimelic acid, an essential component of bacterial cell walls.</text>
</comment>
<comment type="caution">
    <text evidence="17">The sequence shown here is derived from an EMBL/GenBank/DDBJ whole genome shotgun (WGS) entry which is preliminary data.</text>
</comment>
<feature type="binding site" evidence="15">
    <location>
        <position position="168"/>
    </location>
    <ligand>
        <name>Zn(2+)</name>
        <dbReference type="ChEBI" id="CHEBI:29105"/>
        <label>1</label>
    </ligand>
</feature>
<dbReference type="RefSeq" id="WP_126673109.1">
    <property type="nucleotide sequence ID" value="NZ_RYZR01000004.1"/>
</dbReference>
<keyword evidence="8 15" id="KW-0378">Hydrolase</keyword>
<evidence type="ECO:0000256" key="14">
    <source>
        <dbReference type="ARBA" id="ARBA00051301"/>
    </source>
</evidence>
<dbReference type="GO" id="GO:0019877">
    <property type="term" value="P:diaminopimelate biosynthetic process"/>
    <property type="evidence" value="ECO:0007669"/>
    <property type="project" value="UniProtKB-UniRule"/>
</dbReference>
<feature type="active site" evidence="15">
    <location>
        <position position="73"/>
    </location>
</feature>
<dbReference type="SUPFAM" id="SSF53187">
    <property type="entry name" value="Zn-dependent exopeptidases"/>
    <property type="match status" value="1"/>
</dbReference>
<evidence type="ECO:0000256" key="13">
    <source>
        <dbReference type="ARBA" id="ARBA00031891"/>
    </source>
</evidence>
<organism evidence="17 18">
    <name type="scientific">Dyella dinghuensis</name>
    <dbReference type="NCBI Taxonomy" id="1920169"/>
    <lineage>
        <taxon>Bacteria</taxon>
        <taxon>Pseudomonadati</taxon>
        <taxon>Pseudomonadota</taxon>
        <taxon>Gammaproteobacteria</taxon>
        <taxon>Lysobacterales</taxon>
        <taxon>Rhodanobacteraceae</taxon>
        <taxon>Dyella</taxon>
    </lineage>
</organism>
<dbReference type="PROSITE" id="PS00759">
    <property type="entry name" value="ARGE_DAPE_CPG2_2"/>
    <property type="match status" value="1"/>
</dbReference>
<evidence type="ECO:0000256" key="6">
    <source>
        <dbReference type="ARBA" id="ARBA00022605"/>
    </source>
</evidence>
<feature type="binding site" evidence="15">
    <location>
        <position position="355"/>
    </location>
    <ligand>
        <name>Zn(2+)</name>
        <dbReference type="ChEBI" id="CHEBI:29105"/>
        <label>2</label>
    </ligand>
</feature>
<evidence type="ECO:0000256" key="10">
    <source>
        <dbReference type="ARBA" id="ARBA00022915"/>
    </source>
</evidence>
<evidence type="ECO:0000256" key="8">
    <source>
        <dbReference type="ARBA" id="ARBA00022801"/>
    </source>
</evidence>
<dbReference type="GO" id="GO:0009089">
    <property type="term" value="P:lysine biosynthetic process via diaminopimelate"/>
    <property type="evidence" value="ECO:0007669"/>
    <property type="project" value="UniProtKB-UniRule"/>
</dbReference>